<comment type="caution">
    <text evidence="1">The sequence shown here is derived from an EMBL/GenBank/DDBJ whole genome shotgun (WGS) entry which is preliminary data.</text>
</comment>
<reference evidence="3 4" key="1">
    <citation type="submission" date="2020-01" db="EMBL/GenBank/DDBJ databases">
        <title>Genetics and antimicrobial susceptibilities of Nocardia species isolated from the soil; a comparison with species isolated from humans.</title>
        <authorList>
            <person name="Carrasco G."/>
            <person name="Monzon S."/>
            <person name="Sansegundo M."/>
            <person name="Garcia E."/>
            <person name="Garrido N."/>
            <person name="Medina M.J."/>
            <person name="Villalon P."/>
            <person name="Ramirez-Arocha A.C."/>
            <person name="Jimenez P."/>
            <person name="Cuesta I."/>
            <person name="Valdezate S."/>
        </authorList>
    </citation>
    <scope>NUCLEOTIDE SEQUENCE [LARGE SCALE GENOMIC DNA]</scope>
    <source>
        <strain evidence="1 3">CNM20110639</strain>
        <strain evidence="2 4">CNM20110649</strain>
    </source>
</reference>
<keyword evidence="4" id="KW-1185">Reference proteome</keyword>
<gene>
    <name evidence="1" type="ORF">GV789_11810</name>
    <name evidence="2" type="ORF">GV794_01305</name>
</gene>
<protein>
    <submittedName>
        <fullName evidence="1">Uncharacterized protein</fullName>
    </submittedName>
</protein>
<proteinExistence type="predicted"/>
<sequence length="103" mass="10807">MAISYTGAPEDVQAFGDKFHGHVNTMSGHISALDNVKEQFRGAVNNSATGTAIQTSFGNAIAKGQQLRDFLQQAADVMKANGAAMDNVAQEGAGQIAKGDYNF</sequence>
<evidence type="ECO:0000313" key="1">
    <source>
        <dbReference type="EMBL" id="NEW45137.1"/>
    </source>
</evidence>
<dbReference type="AlphaFoldDB" id="A0A6P1D3U4"/>
<evidence type="ECO:0000313" key="4">
    <source>
        <dbReference type="Proteomes" id="UP000470876"/>
    </source>
</evidence>
<evidence type="ECO:0000313" key="3">
    <source>
        <dbReference type="Proteomes" id="UP000468928"/>
    </source>
</evidence>
<organism evidence="1 3">
    <name type="scientific">Nocardia cyriacigeorgica</name>
    <dbReference type="NCBI Taxonomy" id="135487"/>
    <lineage>
        <taxon>Bacteria</taxon>
        <taxon>Bacillati</taxon>
        <taxon>Actinomycetota</taxon>
        <taxon>Actinomycetes</taxon>
        <taxon>Mycobacteriales</taxon>
        <taxon>Nocardiaceae</taxon>
        <taxon>Nocardia</taxon>
    </lineage>
</organism>
<dbReference type="EMBL" id="JAAGUX010000002">
    <property type="protein sequence ID" value="NEW54309.1"/>
    <property type="molecule type" value="Genomic_DNA"/>
</dbReference>
<accession>A0A6P1D3U4</accession>
<dbReference type="Proteomes" id="UP000468928">
    <property type="component" value="Unassembled WGS sequence"/>
</dbReference>
<dbReference type="Proteomes" id="UP000470876">
    <property type="component" value="Unassembled WGS sequence"/>
</dbReference>
<evidence type="ECO:0000313" key="2">
    <source>
        <dbReference type="EMBL" id="NEW54309.1"/>
    </source>
</evidence>
<name>A0A6P1D3U4_9NOCA</name>
<dbReference type="RefSeq" id="WP_163824472.1">
    <property type="nucleotide sequence ID" value="NZ_JAAGUX010000002.1"/>
</dbReference>
<dbReference type="EMBL" id="JAAGUZ010000026">
    <property type="protein sequence ID" value="NEW45137.1"/>
    <property type="molecule type" value="Genomic_DNA"/>
</dbReference>